<dbReference type="GO" id="GO:0005886">
    <property type="term" value="C:plasma membrane"/>
    <property type="evidence" value="ECO:0007669"/>
    <property type="project" value="UniProtKB-SubCell"/>
</dbReference>
<reference evidence="9" key="1">
    <citation type="journal article" date="2022" name="Front. Microbiol.">
        <title>New perspectives on an old grouping: The genomic and phenotypic variability of Oxalobacter formigenes and the implications for calcium oxalate stone prevention.</title>
        <authorList>
            <person name="Chmiel J.A."/>
            <person name="Carr C."/>
            <person name="Stuivenberg G.A."/>
            <person name="Venema R."/>
            <person name="Chanyi R.M."/>
            <person name="Al K.F."/>
            <person name="Giguere D."/>
            <person name="Say H."/>
            <person name="Akouris P.P."/>
            <person name="Dominguez Romero S.A."/>
            <person name="Kwong A."/>
            <person name="Tai V."/>
            <person name="Koval S.F."/>
            <person name="Razvi H."/>
            <person name="Bjazevic J."/>
            <person name="Burton J.P."/>
        </authorList>
    </citation>
    <scope>NUCLEOTIDE SEQUENCE</scope>
    <source>
        <strain evidence="9">OxK</strain>
    </source>
</reference>
<dbReference type="InterPro" id="IPR022929">
    <property type="entry name" value="Put_MntP"/>
</dbReference>
<dbReference type="InterPro" id="IPR003810">
    <property type="entry name" value="Mntp/YtaF"/>
</dbReference>
<dbReference type="AlphaFoldDB" id="A0A9E9LBY7"/>
<keyword evidence="7 8" id="KW-0464">Manganese</keyword>
<comment type="function">
    <text evidence="8">Probably functions as a manganese efflux pump.</text>
</comment>
<accession>A0A9E9LBY7</accession>
<keyword evidence="4 8" id="KW-1133">Transmembrane helix</keyword>
<dbReference type="PANTHER" id="PTHR35529:SF1">
    <property type="entry name" value="MANGANESE EFFLUX PUMP MNTP-RELATED"/>
    <property type="match status" value="1"/>
</dbReference>
<dbReference type="HAMAP" id="MF_01521">
    <property type="entry name" value="MntP_pump"/>
    <property type="match status" value="1"/>
</dbReference>
<evidence type="ECO:0000256" key="8">
    <source>
        <dbReference type="HAMAP-Rule" id="MF_01521"/>
    </source>
</evidence>
<evidence type="ECO:0000256" key="5">
    <source>
        <dbReference type="ARBA" id="ARBA00023065"/>
    </source>
</evidence>
<dbReference type="Proteomes" id="UP001164819">
    <property type="component" value="Chromosome"/>
</dbReference>
<feature type="transmembrane region" description="Helical" evidence="8">
    <location>
        <begin position="6"/>
        <end position="28"/>
    </location>
</feature>
<evidence type="ECO:0000256" key="4">
    <source>
        <dbReference type="ARBA" id="ARBA00022989"/>
    </source>
</evidence>
<keyword evidence="1 8" id="KW-0813">Transport</keyword>
<keyword evidence="3 8" id="KW-0812">Transmembrane</keyword>
<dbReference type="Pfam" id="PF02659">
    <property type="entry name" value="Mntp"/>
    <property type="match status" value="1"/>
</dbReference>
<evidence type="ECO:0000256" key="3">
    <source>
        <dbReference type="ARBA" id="ARBA00022692"/>
    </source>
</evidence>
<evidence type="ECO:0000313" key="9">
    <source>
        <dbReference type="EMBL" id="WAV90488.1"/>
    </source>
</evidence>
<keyword evidence="5 8" id="KW-0406">Ion transport</keyword>
<comment type="subcellular location">
    <subcellularLocation>
        <location evidence="8">Cell membrane</location>
        <topology evidence="8">Multi-pass membrane protein</topology>
    </subcellularLocation>
</comment>
<sequence>MTIFELWILAAGLAMDSFAISVSGGILLKRPQWRIIFRSAALFGFFQMLMPVIGWAASLWLSEMIDNIDHWIALVLLAFIGVRMIYENFRASPEKRQAIDFTRTRLLMLAIATSIDALAVGVSLAFFDTDSIVALIMPVTIIGLVSFVLSIAGYVCGLYFGGLKKFRPELAGGLILIGIGMKICVRHVQAFL</sequence>
<gene>
    <name evidence="8" type="primary">mntP</name>
    <name evidence="9" type="ORF">NB646_06335</name>
</gene>
<organism evidence="9">
    <name type="scientific">Oxalobacter aliiformigenes</name>
    <dbReference type="NCBI Taxonomy" id="2946593"/>
    <lineage>
        <taxon>Bacteria</taxon>
        <taxon>Pseudomonadati</taxon>
        <taxon>Pseudomonadota</taxon>
        <taxon>Betaproteobacteria</taxon>
        <taxon>Burkholderiales</taxon>
        <taxon>Oxalobacteraceae</taxon>
        <taxon>Oxalobacter</taxon>
    </lineage>
</organism>
<evidence type="ECO:0000256" key="2">
    <source>
        <dbReference type="ARBA" id="ARBA00022475"/>
    </source>
</evidence>
<comment type="similarity">
    <text evidence="8">Belongs to the MntP (TC 9.B.29) family.</text>
</comment>
<keyword evidence="6 8" id="KW-0472">Membrane</keyword>
<evidence type="ECO:0000256" key="6">
    <source>
        <dbReference type="ARBA" id="ARBA00023136"/>
    </source>
</evidence>
<feature type="transmembrane region" description="Helical" evidence="8">
    <location>
        <begin position="132"/>
        <end position="160"/>
    </location>
</feature>
<keyword evidence="2 8" id="KW-1003">Cell membrane</keyword>
<dbReference type="PANTHER" id="PTHR35529">
    <property type="entry name" value="MANGANESE EFFLUX PUMP MNTP-RELATED"/>
    <property type="match status" value="1"/>
</dbReference>
<dbReference type="RefSeq" id="WP_269315552.1">
    <property type="nucleotide sequence ID" value="NZ_CP098251.1"/>
</dbReference>
<dbReference type="GO" id="GO:0005384">
    <property type="term" value="F:manganese ion transmembrane transporter activity"/>
    <property type="evidence" value="ECO:0007669"/>
    <property type="project" value="UniProtKB-UniRule"/>
</dbReference>
<proteinExistence type="inferred from homology"/>
<feature type="transmembrane region" description="Helical" evidence="8">
    <location>
        <begin position="106"/>
        <end position="126"/>
    </location>
</feature>
<evidence type="ECO:0000256" key="1">
    <source>
        <dbReference type="ARBA" id="ARBA00022448"/>
    </source>
</evidence>
<feature type="transmembrane region" description="Helical" evidence="8">
    <location>
        <begin position="40"/>
        <end position="62"/>
    </location>
</feature>
<protein>
    <recommendedName>
        <fullName evidence="8">Putative manganese efflux pump MntP</fullName>
    </recommendedName>
</protein>
<dbReference type="EMBL" id="CP098251">
    <property type="protein sequence ID" value="WAV90488.1"/>
    <property type="molecule type" value="Genomic_DNA"/>
</dbReference>
<name>A0A9E9LBY7_9BURK</name>
<evidence type="ECO:0000256" key="7">
    <source>
        <dbReference type="ARBA" id="ARBA00023211"/>
    </source>
</evidence>
<feature type="transmembrane region" description="Helical" evidence="8">
    <location>
        <begin position="68"/>
        <end position="86"/>
    </location>
</feature>